<dbReference type="KEGG" id="kak:Kalk_01380"/>
<feature type="transmembrane region" description="Helical" evidence="1">
    <location>
        <begin position="6"/>
        <end position="26"/>
    </location>
</feature>
<keyword evidence="3" id="KW-1185">Reference proteome</keyword>
<evidence type="ECO:0000313" key="3">
    <source>
        <dbReference type="Proteomes" id="UP000235116"/>
    </source>
</evidence>
<gene>
    <name evidence="2" type="ORF">Kalk_01380</name>
</gene>
<keyword evidence="1" id="KW-0472">Membrane</keyword>
<keyword evidence="1" id="KW-0812">Transmembrane</keyword>
<dbReference type="AlphaFoldDB" id="A0A2K9LI35"/>
<dbReference type="EMBL" id="CP022684">
    <property type="protein sequence ID" value="AUM11165.1"/>
    <property type="molecule type" value="Genomic_DNA"/>
</dbReference>
<accession>A0A2K9LI35</accession>
<keyword evidence="1" id="KW-1133">Transmembrane helix</keyword>
<evidence type="ECO:0000256" key="1">
    <source>
        <dbReference type="SAM" id="Phobius"/>
    </source>
</evidence>
<feature type="transmembrane region" description="Helical" evidence="1">
    <location>
        <begin position="38"/>
        <end position="57"/>
    </location>
</feature>
<evidence type="ECO:0000313" key="2">
    <source>
        <dbReference type="EMBL" id="AUM11165.1"/>
    </source>
</evidence>
<proteinExistence type="predicted"/>
<name>A0A2K9LI35_9GAMM</name>
<organism evidence="2 3">
    <name type="scientific">Ketobacter alkanivorans</name>
    <dbReference type="NCBI Taxonomy" id="1917421"/>
    <lineage>
        <taxon>Bacteria</taxon>
        <taxon>Pseudomonadati</taxon>
        <taxon>Pseudomonadota</taxon>
        <taxon>Gammaproteobacteria</taxon>
        <taxon>Pseudomonadales</taxon>
        <taxon>Ketobacteraceae</taxon>
        <taxon>Ketobacter</taxon>
    </lineage>
</organism>
<reference evidence="3" key="1">
    <citation type="submission" date="2017-08" db="EMBL/GenBank/DDBJ databases">
        <title>Direct submision.</title>
        <authorList>
            <person name="Kim S.-J."/>
            <person name="Rhee S.-K."/>
        </authorList>
    </citation>
    <scope>NUCLEOTIDE SEQUENCE [LARGE SCALE GENOMIC DNA]</scope>
    <source>
        <strain evidence="3">GI5</strain>
    </source>
</reference>
<dbReference type="RefSeq" id="WP_101892505.1">
    <property type="nucleotide sequence ID" value="NZ_CP022684.1"/>
</dbReference>
<protein>
    <recommendedName>
        <fullName evidence="4">Multidrug transporter</fullName>
    </recommendedName>
</protein>
<sequence length="218" mass="24645">MQYQWITAPFAIFSLILLVIALFMLLRKDWILGWIKGTAGFLFLTLSIIMGLTALNVNAYRPVDKEVTVATISFDKLDNQFYKANVVMSSSGSEMPFEISGDLWQVDARVIKWKGLLATLGGRPGYKLDRIQGRYFTLEDERTKPRSIYALSNPDVGFDLWNALDSLSNHFAWFDAEYGSATFLPMADGALFTIQLTNNGLIARPENDRAIIAIKEWE</sequence>
<evidence type="ECO:0008006" key="4">
    <source>
        <dbReference type="Google" id="ProtNLM"/>
    </source>
</evidence>
<dbReference type="Proteomes" id="UP000235116">
    <property type="component" value="Chromosome"/>
</dbReference>
<dbReference type="OrthoDB" id="9156649at2"/>